<dbReference type="PANTHER" id="PTHR43752:SF2">
    <property type="entry name" value="BNR_ASP-BOX REPEAT FAMILY PROTEIN"/>
    <property type="match status" value="1"/>
</dbReference>
<sequence>MEPIFVKRFVHRYSPQMPMVHAPTITELPNGDLMAAWFAGTAEGKADVNIWYTKLLKGSDQWIEPKILVDIPGNSDQNPVLFVDCDDVTWLLWTSFPEKEGAKGSMIMYMKSYDSGNTWTEPRPLVRRRGYWTKHPPIIRKDGTIILPIYDELYYPHRVYILISEDGGQSWDAYGPIMYCCGCIQGAIVELSNGDLLMFMRPRSHPKIPFLQGCKKEFAIEVEPGIIIKKTVKGSIGAFTIMSISKDGGKTWSEPIETMFKNPDSAISLIKLCDNSLVLAYNDSHVGRAPLNVALSEDEGKTWPYIKTVEPPEGVFAYPFLTQSSDGMIHLVYSWFYLKIAHIMFNKEWIKT</sequence>
<feature type="domain" description="Sialidase" evidence="1">
    <location>
        <begin position="31"/>
        <end position="205"/>
    </location>
</feature>
<proteinExistence type="predicted"/>
<organism evidence="2">
    <name type="scientific">Ignisphaera aggregans</name>
    <dbReference type="NCBI Taxonomy" id="334771"/>
    <lineage>
        <taxon>Archaea</taxon>
        <taxon>Thermoproteota</taxon>
        <taxon>Thermoprotei</taxon>
        <taxon>Desulfurococcales</taxon>
        <taxon>Desulfurococcaceae</taxon>
        <taxon>Ignisphaera</taxon>
    </lineage>
</organism>
<protein>
    <recommendedName>
        <fullName evidence="1">Sialidase domain-containing protein</fullName>
    </recommendedName>
</protein>
<dbReference type="SUPFAM" id="SSF50939">
    <property type="entry name" value="Sialidases"/>
    <property type="match status" value="1"/>
</dbReference>
<name>A0A7C5TK87_9CREN</name>
<feature type="domain" description="Sialidase" evidence="1">
    <location>
        <begin position="240"/>
        <end position="331"/>
    </location>
</feature>
<comment type="caution">
    <text evidence="2">The sequence shown here is derived from an EMBL/GenBank/DDBJ whole genome shotgun (WGS) entry which is preliminary data.</text>
</comment>
<dbReference type="InterPro" id="IPR011040">
    <property type="entry name" value="Sialidase"/>
</dbReference>
<gene>
    <name evidence="2" type="ORF">ENM84_05555</name>
</gene>
<dbReference type="AlphaFoldDB" id="A0A7C5TK87"/>
<dbReference type="InterPro" id="IPR036278">
    <property type="entry name" value="Sialidase_sf"/>
</dbReference>
<reference evidence="2" key="1">
    <citation type="journal article" date="2020" name="mSystems">
        <title>Genome- and Community-Level Interaction Insights into Carbon Utilization and Element Cycling Functions of Hydrothermarchaeota in Hydrothermal Sediment.</title>
        <authorList>
            <person name="Zhou Z."/>
            <person name="Liu Y."/>
            <person name="Xu W."/>
            <person name="Pan J."/>
            <person name="Luo Z.H."/>
            <person name="Li M."/>
        </authorList>
    </citation>
    <scope>NUCLEOTIDE SEQUENCE [LARGE SCALE GENOMIC DNA]</scope>
    <source>
        <strain evidence="2">SpSt-1121</strain>
    </source>
</reference>
<evidence type="ECO:0000259" key="1">
    <source>
        <dbReference type="Pfam" id="PF13088"/>
    </source>
</evidence>
<dbReference type="Pfam" id="PF13088">
    <property type="entry name" value="BNR_2"/>
    <property type="match status" value="2"/>
</dbReference>
<dbReference type="PANTHER" id="PTHR43752">
    <property type="entry name" value="BNR/ASP-BOX REPEAT FAMILY PROTEIN"/>
    <property type="match status" value="1"/>
</dbReference>
<evidence type="ECO:0000313" key="2">
    <source>
        <dbReference type="EMBL" id="HHP82113.1"/>
    </source>
</evidence>
<dbReference type="CDD" id="cd15482">
    <property type="entry name" value="Sialidase_non-viral"/>
    <property type="match status" value="1"/>
</dbReference>
<accession>A0A7C5TK87</accession>
<dbReference type="EMBL" id="DRZI01000234">
    <property type="protein sequence ID" value="HHP82113.1"/>
    <property type="molecule type" value="Genomic_DNA"/>
</dbReference>
<dbReference type="Gene3D" id="2.120.10.10">
    <property type="match status" value="2"/>
</dbReference>